<proteinExistence type="predicted"/>
<sequence>MFAFLPVAKAVFPIFCRSFPSHARFNEALGQRRHACGFVRITRPRYVALRVRRRHTVRGVARSLVAVVRPGDVALVPSPYPGSEDAVVLVVGLDTTGRTADVVTLHAVGRSEDSAVLYEREAGAATRFERVDKLAPLKRVQRDETKDVWKVTTAELESVKAAFLSPAGQAAVQAEMEQIESSIDRRIFERSPSPAPTRTQLLTGSGICAGASVACVVALSQHGSDGLASASGVLTAAAFILSIVSGGLALAALRQQQ</sequence>
<keyword evidence="3" id="KW-1185">Reference proteome</keyword>
<name>M1V7H9_CYAM1</name>
<evidence type="ECO:0000313" key="2">
    <source>
        <dbReference type="EMBL" id="BAM83115.1"/>
    </source>
</evidence>
<evidence type="ECO:0000256" key="1">
    <source>
        <dbReference type="SAM" id="Phobius"/>
    </source>
</evidence>
<gene>
    <name evidence="2" type="ORF">CYME_CMT099C</name>
</gene>
<dbReference type="EMBL" id="AP006502">
    <property type="protein sequence ID" value="BAM83115.1"/>
    <property type="molecule type" value="Genomic_DNA"/>
</dbReference>
<dbReference type="KEGG" id="cme:CYME_CMT099C"/>
<dbReference type="OrthoDB" id="10546026at2759"/>
<dbReference type="GeneID" id="16997998"/>
<dbReference type="Gramene" id="CMT099CT">
    <property type="protein sequence ID" value="CMT099CT"/>
    <property type="gene ID" value="CMT099C"/>
</dbReference>
<keyword evidence="1" id="KW-0812">Transmembrane</keyword>
<evidence type="ECO:0000313" key="3">
    <source>
        <dbReference type="Proteomes" id="UP000007014"/>
    </source>
</evidence>
<dbReference type="HOGENOM" id="CLU_1083193_0_0_1"/>
<organism evidence="2 3">
    <name type="scientific">Cyanidioschyzon merolae (strain NIES-3377 / 10D)</name>
    <name type="common">Unicellular red alga</name>
    <dbReference type="NCBI Taxonomy" id="280699"/>
    <lineage>
        <taxon>Eukaryota</taxon>
        <taxon>Rhodophyta</taxon>
        <taxon>Bangiophyceae</taxon>
        <taxon>Cyanidiales</taxon>
        <taxon>Cyanidiaceae</taxon>
        <taxon>Cyanidioschyzon</taxon>
    </lineage>
</organism>
<dbReference type="Proteomes" id="UP000007014">
    <property type="component" value="Chromosome 20"/>
</dbReference>
<dbReference type="RefSeq" id="XP_005539151.1">
    <property type="nucleotide sequence ID" value="XM_005539094.1"/>
</dbReference>
<keyword evidence="1" id="KW-0472">Membrane</keyword>
<feature type="transmembrane region" description="Helical" evidence="1">
    <location>
        <begin position="232"/>
        <end position="253"/>
    </location>
</feature>
<protein>
    <recommendedName>
        <fullName evidence="4">Transmembrane protein</fullName>
    </recommendedName>
</protein>
<accession>M1V7H9</accession>
<reference evidence="2 3" key="2">
    <citation type="journal article" date="2007" name="BMC Biol.">
        <title>A 100%-complete sequence reveals unusually simple genomic features in the hot-spring red alga Cyanidioschyzon merolae.</title>
        <authorList>
            <person name="Nozaki H."/>
            <person name="Takano H."/>
            <person name="Misumi O."/>
            <person name="Terasawa K."/>
            <person name="Matsuzaki M."/>
            <person name="Maruyama S."/>
            <person name="Nishida K."/>
            <person name="Yagisawa F."/>
            <person name="Yoshida Y."/>
            <person name="Fujiwara T."/>
            <person name="Takio S."/>
            <person name="Tamura K."/>
            <person name="Chung S.J."/>
            <person name="Nakamura S."/>
            <person name="Kuroiwa H."/>
            <person name="Tanaka K."/>
            <person name="Sato N."/>
            <person name="Kuroiwa T."/>
        </authorList>
    </citation>
    <scope>NUCLEOTIDE SEQUENCE [LARGE SCALE GENOMIC DNA]</scope>
    <source>
        <strain evidence="2 3">10D</strain>
    </source>
</reference>
<dbReference type="AlphaFoldDB" id="M1V7H9"/>
<reference evidence="2 3" key="1">
    <citation type="journal article" date="2004" name="Nature">
        <title>Genome sequence of the ultrasmall unicellular red alga Cyanidioschyzon merolae 10D.</title>
        <authorList>
            <person name="Matsuzaki M."/>
            <person name="Misumi O."/>
            <person name="Shin-i T."/>
            <person name="Maruyama S."/>
            <person name="Takahara M."/>
            <person name="Miyagishima S."/>
            <person name="Mori T."/>
            <person name="Nishida K."/>
            <person name="Yagisawa F."/>
            <person name="Nishida K."/>
            <person name="Yoshida Y."/>
            <person name="Nishimura Y."/>
            <person name="Nakao S."/>
            <person name="Kobayashi T."/>
            <person name="Momoyama Y."/>
            <person name="Higashiyama T."/>
            <person name="Minoda A."/>
            <person name="Sano M."/>
            <person name="Nomoto H."/>
            <person name="Oishi K."/>
            <person name="Hayashi H."/>
            <person name="Ohta F."/>
            <person name="Nishizaka S."/>
            <person name="Haga S."/>
            <person name="Miura S."/>
            <person name="Morishita T."/>
            <person name="Kabeya Y."/>
            <person name="Terasawa K."/>
            <person name="Suzuki Y."/>
            <person name="Ishii Y."/>
            <person name="Asakawa S."/>
            <person name="Takano H."/>
            <person name="Ohta N."/>
            <person name="Kuroiwa H."/>
            <person name="Tanaka K."/>
            <person name="Shimizu N."/>
            <person name="Sugano S."/>
            <person name="Sato N."/>
            <person name="Nozaki H."/>
            <person name="Ogasawara N."/>
            <person name="Kohara Y."/>
            <person name="Kuroiwa T."/>
        </authorList>
    </citation>
    <scope>NUCLEOTIDE SEQUENCE [LARGE SCALE GENOMIC DNA]</scope>
    <source>
        <strain evidence="2 3">10D</strain>
    </source>
</reference>
<evidence type="ECO:0008006" key="4">
    <source>
        <dbReference type="Google" id="ProtNLM"/>
    </source>
</evidence>
<keyword evidence="1" id="KW-1133">Transmembrane helix</keyword>